<feature type="compositionally biased region" description="Basic residues" evidence="1">
    <location>
        <begin position="87"/>
        <end position="98"/>
    </location>
</feature>
<feature type="compositionally biased region" description="Basic and acidic residues" evidence="1">
    <location>
        <begin position="310"/>
        <end position="323"/>
    </location>
</feature>
<evidence type="ECO:0000259" key="2">
    <source>
        <dbReference type="PROSITE" id="PS50969"/>
    </source>
</evidence>
<dbReference type="Proteomes" id="UP001271007">
    <property type="component" value="Unassembled WGS sequence"/>
</dbReference>
<organism evidence="3 4">
    <name type="scientific">Extremus antarcticus</name>
    <dbReference type="NCBI Taxonomy" id="702011"/>
    <lineage>
        <taxon>Eukaryota</taxon>
        <taxon>Fungi</taxon>
        <taxon>Dikarya</taxon>
        <taxon>Ascomycota</taxon>
        <taxon>Pezizomycotina</taxon>
        <taxon>Dothideomycetes</taxon>
        <taxon>Dothideomycetidae</taxon>
        <taxon>Mycosphaerellales</taxon>
        <taxon>Extremaceae</taxon>
        <taxon>Extremus</taxon>
    </lineage>
</organism>
<feature type="region of interest" description="Disordered" evidence="1">
    <location>
        <begin position="276"/>
        <end position="336"/>
    </location>
</feature>
<feature type="compositionally biased region" description="Basic and acidic residues" evidence="1">
    <location>
        <begin position="223"/>
        <end position="238"/>
    </location>
</feature>
<dbReference type="PROSITE" id="PS50969">
    <property type="entry name" value="FCP1"/>
    <property type="match status" value="1"/>
</dbReference>
<dbReference type="GO" id="GO:0045944">
    <property type="term" value="P:positive regulation of transcription by RNA polymerase II"/>
    <property type="evidence" value="ECO:0007669"/>
    <property type="project" value="UniProtKB-ARBA"/>
</dbReference>
<name>A0AAJ0GJM7_9PEZI</name>
<dbReference type="SMART" id="SM00577">
    <property type="entry name" value="CPDc"/>
    <property type="match status" value="1"/>
</dbReference>
<dbReference type="GO" id="GO:1904262">
    <property type="term" value="P:negative regulation of TORC1 signaling"/>
    <property type="evidence" value="ECO:0007669"/>
    <property type="project" value="UniProtKB-ARBA"/>
</dbReference>
<dbReference type="InterPro" id="IPR004274">
    <property type="entry name" value="FCP1_dom"/>
</dbReference>
<feature type="compositionally biased region" description="Low complexity" evidence="1">
    <location>
        <begin position="160"/>
        <end position="190"/>
    </location>
</feature>
<feature type="region of interest" description="Disordered" evidence="1">
    <location>
        <begin position="148"/>
        <end position="257"/>
    </location>
</feature>
<feature type="compositionally biased region" description="Low complexity" evidence="1">
    <location>
        <begin position="289"/>
        <end position="303"/>
    </location>
</feature>
<dbReference type="InterPro" id="IPR011948">
    <property type="entry name" value="Dullard_phosphatase"/>
</dbReference>
<dbReference type="FunFam" id="3.40.50.1000:FF:000043">
    <property type="entry name" value="General stress response phosphoprotein phosphatase Psr1/2"/>
    <property type="match status" value="1"/>
</dbReference>
<dbReference type="GO" id="GO:0034198">
    <property type="term" value="P:cellular response to amino acid starvation"/>
    <property type="evidence" value="ECO:0007669"/>
    <property type="project" value="UniProtKB-ARBA"/>
</dbReference>
<gene>
    <name evidence="3" type="ORF">LTR09_000368</name>
</gene>
<dbReference type="AlphaFoldDB" id="A0AAJ0GJM7"/>
<sequence length="580" mass="61617">MSQQNAGPAIGHPASSLAAAPPPRTSSRDPNSAGDTSDATNAAPSTSHDATTSSQLGVPGQAALPTSSSADASGSTVNEKTESIGGRSKRSITGRRKRDASAASKRSAQQPPATAEKDARPASAGQTGAARPKKKSGFLSFLNCCAAPDEGQEVGQPEGAQPAKTPTAQPARAQQPMQQRQNQTANTTATSTEDSKEVVDEKATAPGPTQAAAATNPVTTTPETERPAQGEATAEKDMSSLPSDAPPVASNSESRPLDYSSQLAAPIIAAVPVGAAAAAMGNSSSNDSPQLQVQAPTPVAQQQQDEDEMILDRTPEQAARDNDIEMSDSGPSLPLTGQDAAVVVEEERLAHERKESSNVNREDLPGPPPIPKAQEQNDGAVVSHEASAVTTPEQTQKWLLPPLRPELRGKKCLVLDLDETLVHSSFKILHQADFTIPVEIEGQYHNVYVIKRPGVDAFMKRVGELYEVVVFTASVSKYGDPLLDQLDIHHVIHHRLFRESCYNHQGNYVKDLSQVGRDLKETIIIDNSPTSYIFHPQHAVPISSWFSDAHDNELMDLIPVLEDMASDRVSDVSLVLDVAL</sequence>
<feature type="region of interest" description="Disordered" evidence="1">
    <location>
        <begin position="1"/>
        <end position="135"/>
    </location>
</feature>
<dbReference type="PANTHER" id="PTHR12210">
    <property type="entry name" value="DULLARD PROTEIN PHOSPHATASE"/>
    <property type="match status" value="1"/>
</dbReference>
<dbReference type="NCBIfam" id="TIGR02251">
    <property type="entry name" value="HIF-SF_euk"/>
    <property type="match status" value="1"/>
</dbReference>
<dbReference type="EMBL" id="JAWDJX010000001">
    <property type="protein sequence ID" value="KAK3058803.1"/>
    <property type="molecule type" value="Genomic_DNA"/>
</dbReference>
<proteinExistence type="predicted"/>
<dbReference type="CDD" id="cd07521">
    <property type="entry name" value="HAD_FCP1-like"/>
    <property type="match status" value="1"/>
</dbReference>
<evidence type="ECO:0000313" key="4">
    <source>
        <dbReference type="Proteomes" id="UP001271007"/>
    </source>
</evidence>
<evidence type="ECO:0000256" key="1">
    <source>
        <dbReference type="SAM" id="MobiDB-lite"/>
    </source>
</evidence>
<evidence type="ECO:0000313" key="3">
    <source>
        <dbReference type="EMBL" id="KAK3058803.1"/>
    </source>
</evidence>
<dbReference type="InterPro" id="IPR023214">
    <property type="entry name" value="HAD_sf"/>
</dbReference>
<comment type="caution">
    <text evidence="3">The sequence shown here is derived from an EMBL/GenBank/DDBJ whole genome shotgun (WGS) entry which is preliminary data.</text>
</comment>
<feature type="compositionally biased region" description="Basic and acidic residues" evidence="1">
    <location>
        <begin position="193"/>
        <end position="203"/>
    </location>
</feature>
<dbReference type="InterPro" id="IPR050365">
    <property type="entry name" value="TIM50"/>
</dbReference>
<feature type="domain" description="FCP1 homology" evidence="2">
    <location>
        <begin position="406"/>
        <end position="564"/>
    </location>
</feature>
<dbReference type="GO" id="GO:0016791">
    <property type="term" value="F:phosphatase activity"/>
    <property type="evidence" value="ECO:0007669"/>
    <property type="project" value="InterPro"/>
</dbReference>
<dbReference type="SUPFAM" id="SSF56784">
    <property type="entry name" value="HAD-like"/>
    <property type="match status" value="1"/>
</dbReference>
<feature type="compositionally biased region" description="Low complexity" evidence="1">
    <location>
        <begin position="204"/>
        <end position="222"/>
    </location>
</feature>
<dbReference type="GO" id="GO:0009651">
    <property type="term" value="P:response to salt stress"/>
    <property type="evidence" value="ECO:0007669"/>
    <property type="project" value="UniProtKB-ARBA"/>
</dbReference>
<reference evidence="3" key="1">
    <citation type="submission" date="2023-04" db="EMBL/GenBank/DDBJ databases">
        <title>Black Yeasts Isolated from many extreme environments.</title>
        <authorList>
            <person name="Coleine C."/>
            <person name="Stajich J.E."/>
            <person name="Selbmann L."/>
        </authorList>
    </citation>
    <scope>NUCLEOTIDE SEQUENCE</scope>
    <source>
        <strain evidence="3">CCFEE 5312</strain>
    </source>
</reference>
<protein>
    <recommendedName>
        <fullName evidence="2">FCP1 homology domain-containing protein</fullName>
    </recommendedName>
</protein>
<keyword evidence="4" id="KW-1185">Reference proteome</keyword>
<dbReference type="Pfam" id="PF03031">
    <property type="entry name" value="NIF"/>
    <property type="match status" value="1"/>
</dbReference>
<feature type="compositionally biased region" description="Polar residues" evidence="1">
    <location>
        <begin position="64"/>
        <end position="78"/>
    </location>
</feature>
<feature type="compositionally biased region" description="Basic and acidic residues" evidence="1">
    <location>
        <begin position="348"/>
        <end position="364"/>
    </location>
</feature>
<accession>A0AAJ0GJM7</accession>
<dbReference type="Gene3D" id="3.40.50.1000">
    <property type="entry name" value="HAD superfamily/HAD-like"/>
    <property type="match status" value="1"/>
</dbReference>
<feature type="region of interest" description="Disordered" evidence="1">
    <location>
        <begin position="348"/>
        <end position="375"/>
    </location>
</feature>
<dbReference type="InterPro" id="IPR036412">
    <property type="entry name" value="HAD-like_sf"/>
</dbReference>
<feature type="compositionally biased region" description="Polar residues" evidence="1">
    <location>
        <begin position="28"/>
        <end position="56"/>
    </location>
</feature>